<protein>
    <submittedName>
        <fullName evidence="1">Uncharacterized protein</fullName>
    </submittedName>
</protein>
<gene>
    <name evidence="1" type="ORF">TNIN_77911</name>
</gene>
<sequence>MGSSPDFNNDLPSRLSRTVAHLTALNLQVFMRCGDEFRIVSEGRYISKNSLLWGDYHTFLGVVSAK</sequence>
<accession>A0A8X7BQ87</accession>
<evidence type="ECO:0000313" key="1">
    <source>
        <dbReference type="EMBL" id="GFY39750.1"/>
    </source>
</evidence>
<proteinExistence type="predicted"/>
<comment type="caution">
    <text evidence="1">The sequence shown here is derived from an EMBL/GenBank/DDBJ whole genome shotgun (WGS) entry which is preliminary data.</text>
</comment>
<reference evidence="1" key="1">
    <citation type="submission" date="2020-08" db="EMBL/GenBank/DDBJ databases">
        <title>Multicomponent nature underlies the extraordinary mechanical properties of spider dragline silk.</title>
        <authorList>
            <person name="Kono N."/>
            <person name="Nakamura H."/>
            <person name="Mori M."/>
            <person name="Yoshida Y."/>
            <person name="Ohtoshi R."/>
            <person name="Malay A.D."/>
            <person name="Moran D.A.P."/>
            <person name="Tomita M."/>
            <person name="Numata K."/>
            <person name="Arakawa K."/>
        </authorList>
    </citation>
    <scope>NUCLEOTIDE SEQUENCE</scope>
</reference>
<dbReference type="EMBL" id="BMAV01001524">
    <property type="protein sequence ID" value="GFY39750.1"/>
    <property type="molecule type" value="Genomic_DNA"/>
</dbReference>
<organism evidence="1 2">
    <name type="scientific">Trichonephila inaurata madagascariensis</name>
    <dbReference type="NCBI Taxonomy" id="2747483"/>
    <lineage>
        <taxon>Eukaryota</taxon>
        <taxon>Metazoa</taxon>
        <taxon>Ecdysozoa</taxon>
        <taxon>Arthropoda</taxon>
        <taxon>Chelicerata</taxon>
        <taxon>Arachnida</taxon>
        <taxon>Araneae</taxon>
        <taxon>Araneomorphae</taxon>
        <taxon>Entelegynae</taxon>
        <taxon>Araneoidea</taxon>
        <taxon>Nephilidae</taxon>
        <taxon>Trichonephila</taxon>
        <taxon>Trichonephila inaurata</taxon>
    </lineage>
</organism>
<evidence type="ECO:0000313" key="2">
    <source>
        <dbReference type="Proteomes" id="UP000886998"/>
    </source>
</evidence>
<keyword evidence="2" id="KW-1185">Reference proteome</keyword>
<dbReference type="Proteomes" id="UP000886998">
    <property type="component" value="Unassembled WGS sequence"/>
</dbReference>
<name>A0A8X7BQ87_9ARAC</name>
<dbReference type="AlphaFoldDB" id="A0A8X7BQ87"/>